<keyword evidence="2" id="KW-0732">Signal</keyword>
<accession>A0A9D2EGU3</accession>
<evidence type="ECO:0000313" key="3">
    <source>
        <dbReference type="EMBL" id="HIZ37218.1"/>
    </source>
</evidence>
<name>A0A9D2EGU3_9MICO</name>
<organism evidence="3 4">
    <name type="scientific">Candidatus Ruania gallistercoris</name>
    <dbReference type="NCBI Taxonomy" id="2838746"/>
    <lineage>
        <taxon>Bacteria</taxon>
        <taxon>Bacillati</taxon>
        <taxon>Actinomycetota</taxon>
        <taxon>Actinomycetes</taxon>
        <taxon>Micrococcales</taxon>
        <taxon>Ruaniaceae</taxon>
        <taxon>Ruania</taxon>
    </lineage>
</organism>
<gene>
    <name evidence="3" type="ORF">H9815_15695</name>
</gene>
<dbReference type="EMBL" id="DXBY01000271">
    <property type="protein sequence ID" value="HIZ37218.1"/>
    <property type="molecule type" value="Genomic_DNA"/>
</dbReference>
<feature type="signal peptide" evidence="2">
    <location>
        <begin position="1"/>
        <end position="31"/>
    </location>
</feature>
<dbReference type="AlphaFoldDB" id="A0A9D2EGU3"/>
<dbReference type="Proteomes" id="UP000824037">
    <property type="component" value="Unassembled WGS sequence"/>
</dbReference>
<protein>
    <submittedName>
        <fullName evidence="3">Uncharacterized protein</fullName>
    </submittedName>
</protein>
<proteinExistence type="predicted"/>
<evidence type="ECO:0000256" key="1">
    <source>
        <dbReference type="SAM" id="MobiDB-lite"/>
    </source>
</evidence>
<feature type="region of interest" description="Disordered" evidence="1">
    <location>
        <begin position="30"/>
        <end position="75"/>
    </location>
</feature>
<sequence length="225" mass="23604">MSARRDRSTAMVGLRTAAAVGSALLCLAGCAGSGSDRPDDPDGPAGSPTGADEPTPAAETVPPQLRECSAEPPPELANLTWTVPDGFAEASGLTQIAPLEPEYSASYFMPQQPGTGVEVLVVVHYPQLSVPLTDDCGEVDGKQVDAYLAQWHEEAGITASDQHETEVAGVPAIREQQQYADHDFTVDSTFLIGAGELLMISCQWTGQEDVIGTGCEELLDSVTTT</sequence>
<feature type="chain" id="PRO_5038679767" evidence="2">
    <location>
        <begin position="32"/>
        <end position="225"/>
    </location>
</feature>
<evidence type="ECO:0000256" key="2">
    <source>
        <dbReference type="SAM" id="SignalP"/>
    </source>
</evidence>
<evidence type="ECO:0000313" key="4">
    <source>
        <dbReference type="Proteomes" id="UP000824037"/>
    </source>
</evidence>
<reference evidence="3" key="2">
    <citation type="submission" date="2021-04" db="EMBL/GenBank/DDBJ databases">
        <authorList>
            <person name="Gilroy R."/>
        </authorList>
    </citation>
    <scope>NUCLEOTIDE SEQUENCE</scope>
    <source>
        <strain evidence="3">ChiGjej4B4-7305</strain>
    </source>
</reference>
<reference evidence="3" key="1">
    <citation type="journal article" date="2021" name="PeerJ">
        <title>Extensive microbial diversity within the chicken gut microbiome revealed by metagenomics and culture.</title>
        <authorList>
            <person name="Gilroy R."/>
            <person name="Ravi A."/>
            <person name="Getino M."/>
            <person name="Pursley I."/>
            <person name="Horton D.L."/>
            <person name="Alikhan N.F."/>
            <person name="Baker D."/>
            <person name="Gharbi K."/>
            <person name="Hall N."/>
            <person name="Watson M."/>
            <person name="Adriaenssens E.M."/>
            <person name="Foster-Nyarko E."/>
            <person name="Jarju S."/>
            <person name="Secka A."/>
            <person name="Antonio M."/>
            <person name="Oren A."/>
            <person name="Chaudhuri R.R."/>
            <person name="La Ragione R."/>
            <person name="Hildebrand F."/>
            <person name="Pallen M.J."/>
        </authorList>
    </citation>
    <scope>NUCLEOTIDE SEQUENCE</scope>
    <source>
        <strain evidence="3">ChiGjej4B4-7305</strain>
    </source>
</reference>
<comment type="caution">
    <text evidence="3">The sequence shown here is derived from an EMBL/GenBank/DDBJ whole genome shotgun (WGS) entry which is preliminary data.</text>
</comment>
<feature type="compositionally biased region" description="Low complexity" evidence="1">
    <location>
        <begin position="43"/>
        <end position="52"/>
    </location>
</feature>